<name>A0A8B8HG72_VANTA</name>
<dbReference type="GO" id="GO:0005615">
    <property type="term" value="C:extracellular space"/>
    <property type="evidence" value="ECO:0007669"/>
    <property type="project" value="TreeGrafter"/>
</dbReference>
<evidence type="ECO:0000313" key="7">
    <source>
        <dbReference type="RefSeq" id="XP_026483832.2"/>
    </source>
</evidence>
<gene>
    <name evidence="7" type="primary">LOC113391915</name>
</gene>
<keyword evidence="6" id="KW-1185">Reference proteome</keyword>
<comment type="similarity">
    <text evidence="2 4">Belongs to the AB hydrolase superfamily. Lipase family.</text>
</comment>
<keyword evidence="3" id="KW-0964">Secreted</keyword>
<dbReference type="InterPro" id="IPR000734">
    <property type="entry name" value="TAG_lipase"/>
</dbReference>
<evidence type="ECO:0000256" key="1">
    <source>
        <dbReference type="ARBA" id="ARBA00004613"/>
    </source>
</evidence>
<dbReference type="SUPFAM" id="SSF53474">
    <property type="entry name" value="alpha/beta-Hydrolases"/>
    <property type="match status" value="1"/>
</dbReference>
<proteinExistence type="inferred from homology"/>
<dbReference type="Proteomes" id="UP001652626">
    <property type="component" value="Chromosome 10"/>
</dbReference>
<dbReference type="GO" id="GO:0016042">
    <property type="term" value="P:lipid catabolic process"/>
    <property type="evidence" value="ECO:0007669"/>
    <property type="project" value="TreeGrafter"/>
</dbReference>
<dbReference type="GeneID" id="113391915"/>
<dbReference type="RefSeq" id="XP_026483832.2">
    <property type="nucleotide sequence ID" value="XM_026628047.2"/>
</dbReference>
<evidence type="ECO:0000259" key="5">
    <source>
        <dbReference type="Pfam" id="PF00151"/>
    </source>
</evidence>
<evidence type="ECO:0000313" key="6">
    <source>
        <dbReference type="Proteomes" id="UP001652626"/>
    </source>
</evidence>
<sequence>MTSYKKRKMNACVFGLYFFVILAFCGANDRDAKLRFYFDSFNNFTEFSISEAHKIFLTSWYKPQHGTVIFAHGFTGKPTGPAITEVITTYLDQGESNVVLLNWDYLASAPTSSLVNSYFNWAAPNARQLGVDLVDAFISLADAGLNLNETHLIGHSLGAHIWGIAGSNMMSKGIVLPRITGLDPAAAGFEKKRTQKLDTSSAAFVDIIHTDFSKYGMRTSTGTVDFWPNFKMGPAVKQPGCPHHPTPMFSRDDLCSHNRSWQLLVDAIKYPGALIGSYARNYRTWKNYSKAEREAVTLHLGKYDKNLHPGNYYLVTRSESPYGLGRDGL</sequence>
<organism evidence="6 7">
    <name type="scientific">Vanessa tameamea</name>
    <name type="common">Kamehameha butterfly</name>
    <dbReference type="NCBI Taxonomy" id="334116"/>
    <lineage>
        <taxon>Eukaryota</taxon>
        <taxon>Metazoa</taxon>
        <taxon>Ecdysozoa</taxon>
        <taxon>Arthropoda</taxon>
        <taxon>Hexapoda</taxon>
        <taxon>Insecta</taxon>
        <taxon>Pterygota</taxon>
        <taxon>Neoptera</taxon>
        <taxon>Endopterygota</taxon>
        <taxon>Lepidoptera</taxon>
        <taxon>Glossata</taxon>
        <taxon>Ditrysia</taxon>
        <taxon>Papilionoidea</taxon>
        <taxon>Nymphalidae</taxon>
        <taxon>Nymphalinae</taxon>
        <taxon>Vanessa</taxon>
    </lineage>
</organism>
<evidence type="ECO:0000256" key="2">
    <source>
        <dbReference type="ARBA" id="ARBA00010701"/>
    </source>
</evidence>
<dbReference type="AlphaFoldDB" id="A0A8B8HG72"/>
<dbReference type="InterPro" id="IPR029058">
    <property type="entry name" value="AB_hydrolase_fold"/>
</dbReference>
<feature type="domain" description="Lipase" evidence="5">
    <location>
        <begin position="49"/>
        <end position="322"/>
    </location>
</feature>
<dbReference type="PANTHER" id="PTHR11610">
    <property type="entry name" value="LIPASE"/>
    <property type="match status" value="1"/>
</dbReference>
<dbReference type="Gene3D" id="3.40.50.1820">
    <property type="entry name" value="alpha/beta hydrolase"/>
    <property type="match status" value="1"/>
</dbReference>
<dbReference type="GO" id="GO:0016298">
    <property type="term" value="F:lipase activity"/>
    <property type="evidence" value="ECO:0007669"/>
    <property type="project" value="InterPro"/>
</dbReference>
<dbReference type="InterPro" id="IPR013818">
    <property type="entry name" value="Lipase"/>
</dbReference>
<protein>
    <submittedName>
        <fullName evidence="7">Phospholipase A1-like</fullName>
    </submittedName>
</protein>
<reference evidence="7" key="1">
    <citation type="submission" date="2025-08" db="UniProtKB">
        <authorList>
            <consortium name="RefSeq"/>
        </authorList>
    </citation>
    <scope>IDENTIFICATION</scope>
    <source>
        <tissue evidence="7">Whole body</tissue>
    </source>
</reference>
<dbReference type="OrthoDB" id="7467908at2759"/>
<dbReference type="GO" id="GO:0017171">
    <property type="term" value="F:serine hydrolase activity"/>
    <property type="evidence" value="ECO:0007669"/>
    <property type="project" value="TreeGrafter"/>
</dbReference>
<dbReference type="Pfam" id="PF00151">
    <property type="entry name" value="Lipase"/>
    <property type="match status" value="1"/>
</dbReference>
<dbReference type="OMA" id="VDFWPNF"/>
<accession>A0A8B8HG72</accession>
<evidence type="ECO:0000256" key="3">
    <source>
        <dbReference type="ARBA" id="ARBA00022525"/>
    </source>
</evidence>
<evidence type="ECO:0000256" key="4">
    <source>
        <dbReference type="RuleBase" id="RU004262"/>
    </source>
</evidence>
<comment type="subcellular location">
    <subcellularLocation>
        <location evidence="1">Secreted</location>
    </subcellularLocation>
</comment>
<dbReference type="PANTHER" id="PTHR11610:SF173">
    <property type="entry name" value="LIPASE DOMAIN-CONTAINING PROTEIN-RELATED"/>
    <property type="match status" value="1"/>
</dbReference>
<dbReference type="PRINTS" id="PR00821">
    <property type="entry name" value="TAGLIPASE"/>
</dbReference>